<evidence type="ECO:0000256" key="5">
    <source>
        <dbReference type="ARBA" id="ARBA00022857"/>
    </source>
</evidence>
<dbReference type="InterPro" id="IPR036188">
    <property type="entry name" value="FAD/NAD-bd_sf"/>
</dbReference>
<dbReference type="GO" id="GO:0050660">
    <property type="term" value="F:flavin adenine dinucleotide binding"/>
    <property type="evidence" value="ECO:0007669"/>
    <property type="project" value="InterPro"/>
</dbReference>
<dbReference type="Pfam" id="PF13450">
    <property type="entry name" value="NAD_binding_8"/>
    <property type="match status" value="1"/>
</dbReference>
<keyword evidence="6" id="KW-0560">Oxidoreductase</keyword>
<sequence>MGGERKIKSVAVIGAGAAGAVTAAALQAEDFFETIRVFERRESAGGTWIYDPNPAELPPLQPGLLPPQLDPALQIPTALPQVKPHSTAQERFSQTPIYQTLTTNVPDVAMSFSDSRFAYGPFAPHWVPRQYIENYFSQHRTDKNLELNTTVEDVTRIPAPDRPEQWRLTLRKFDAARNVDVWWEDIFDAVIFANGHYSVPYVPRVKGLDNYIRRFPGRVVHSKTYRVPHPYTGKKVVVVGNSASGHDVTAELVGHAAEPVYQSRRTRSRWDGKEPPPGQAWKPIIREFLPSGRVVFDDDSYLDDVDHVIYCTGYKASYPFWNSEANRQRPLYDYAKGKLVKTYWHTFFQDFATLGIVGMPRVLTFRSFEYQAVALARLFAGRNAVGLPPVEEQERWEREREELVERERRKFHDIPWDNGETTEWLTGLYRIAGLPTLRGKGRAPPVLTDEMVWALENLKKYPEPGDDEEEEEGRRITSAGRVAGQKQGVWELPERTNKDLLSFI</sequence>
<comment type="caution">
    <text evidence="9">The sequence shown here is derived from an EMBL/GenBank/DDBJ whole genome shotgun (WGS) entry which is preliminary data.</text>
</comment>
<evidence type="ECO:0000256" key="1">
    <source>
        <dbReference type="ARBA" id="ARBA00001974"/>
    </source>
</evidence>
<evidence type="ECO:0000256" key="4">
    <source>
        <dbReference type="ARBA" id="ARBA00022827"/>
    </source>
</evidence>
<keyword evidence="4" id="KW-0274">FAD</keyword>
<dbReference type="GO" id="GO:0050661">
    <property type="term" value="F:NADP binding"/>
    <property type="evidence" value="ECO:0007669"/>
    <property type="project" value="InterPro"/>
</dbReference>
<dbReference type="EMBL" id="RYZW01000051">
    <property type="protein sequence ID" value="TDZ54873.1"/>
    <property type="molecule type" value="Genomic_DNA"/>
</dbReference>
<dbReference type="PANTHER" id="PTHR23023">
    <property type="entry name" value="DIMETHYLANILINE MONOOXYGENASE"/>
    <property type="match status" value="1"/>
</dbReference>
<dbReference type="InterPro" id="IPR020946">
    <property type="entry name" value="Flavin_mOase-like"/>
</dbReference>
<dbReference type="AlphaFoldDB" id="A0A4R8RKE0"/>
<organism evidence="9 10">
    <name type="scientific">Colletotrichum trifolii</name>
    <dbReference type="NCBI Taxonomy" id="5466"/>
    <lineage>
        <taxon>Eukaryota</taxon>
        <taxon>Fungi</taxon>
        <taxon>Dikarya</taxon>
        <taxon>Ascomycota</taxon>
        <taxon>Pezizomycotina</taxon>
        <taxon>Sordariomycetes</taxon>
        <taxon>Hypocreomycetidae</taxon>
        <taxon>Glomerellales</taxon>
        <taxon>Glomerellaceae</taxon>
        <taxon>Colletotrichum</taxon>
        <taxon>Colletotrichum orbiculare species complex</taxon>
    </lineage>
</organism>
<evidence type="ECO:0000313" key="10">
    <source>
        <dbReference type="Proteomes" id="UP000295703"/>
    </source>
</evidence>
<evidence type="ECO:0000313" key="9">
    <source>
        <dbReference type="EMBL" id="TDZ54873.1"/>
    </source>
</evidence>
<comment type="similarity">
    <text evidence="2">Belongs to the FMO family.</text>
</comment>
<dbReference type="FunFam" id="3.50.50.60:FF:000138">
    <property type="entry name" value="Flavin-containing monooxygenase"/>
    <property type="match status" value="1"/>
</dbReference>
<accession>A0A4R8RKE0</accession>
<dbReference type="SUPFAM" id="SSF51905">
    <property type="entry name" value="FAD/NAD(P)-binding domain"/>
    <property type="match status" value="1"/>
</dbReference>
<evidence type="ECO:0000256" key="2">
    <source>
        <dbReference type="ARBA" id="ARBA00009183"/>
    </source>
</evidence>
<dbReference type="GO" id="GO:0004499">
    <property type="term" value="F:N,N-dimethylaniline monooxygenase activity"/>
    <property type="evidence" value="ECO:0007669"/>
    <property type="project" value="InterPro"/>
</dbReference>
<feature type="region of interest" description="Disordered" evidence="8">
    <location>
        <begin position="461"/>
        <end position="489"/>
    </location>
</feature>
<keyword evidence="7 9" id="KW-0503">Monooxygenase</keyword>
<reference evidence="9 10" key="1">
    <citation type="submission" date="2018-12" db="EMBL/GenBank/DDBJ databases">
        <title>Genome sequence and assembly of Colletotrichum trifolii.</title>
        <authorList>
            <person name="Gan P."/>
            <person name="Shirasu K."/>
        </authorList>
    </citation>
    <scope>NUCLEOTIDE SEQUENCE [LARGE SCALE GENOMIC DNA]</scope>
    <source>
        <strain evidence="9 10">543-2</strain>
    </source>
</reference>
<dbReference type="Proteomes" id="UP000295703">
    <property type="component" value="Unassembled WGS sequence"/>
</dbReference>
<protein>
    <submittedName>
        <fullName evidence="9">Thiol-specific monooxygenase</fullName>
    </submittedName>
</protein>
<dbReference type="Gene3D" id="3.50.50.60">
    <property type="entry name" value="FAD/NAD(P)-binding domain"/>
    <property type="match status" value="2"/>
</dbReference>
<proteinExistence type="inferred from homology"/>
<keyword evidence="5" id="KW-0521">NADP</keyword>
<name>A0A4R8RKE0_COLTR</name>
<dbReference type="InterPro" id="IPR050346">
    <property type="entry name" value="FMO-like"/>
</dbReference>
<evidence type="ECO:0000256" key="7">
    <source>
        <dbReference type="ARBA" id="ARBA00023033"/>
    </source>
</evidence>
<keyword evidence="10" id="KW-1185">Reference proteome</keyword>
<gene>
    <name evidence="9" type="primary">fmo1-5</name>
    <name evidence="9" type="ORF">CTRI78_v005873</name>
</gene>
<dbReference type="Pfam" id="PF00743">
    <property type="entry name" value="FMO-like"/>
    <property type="match status" value="1"/>
</dbReference>
<comment type="cofactor">
    <cofactor evidence="1">
        <name>FAD</name>
        <dbReference type="ChEBI" id="CHEBI:57692"/>
    </cofactor>
</comment>
<evidence type="ECO:0000256" key="6">
    <source>
        <dbReference type="ARBA" id="ARBA00023002"/>
    </source>
</evidence>
<keyword evidence="3" id="KW-0285">Flavoprotein</keyword>
<evidence type="ECO:0000256" key="8">
    <source>
        <dbReference type="SAM" id="MobiDB-lite"/>
    </source>
</evidence>
<evidence type="ECO:0000256" key="3">
    <source>
        <dbReference type="ARBA" id="ARBA00022630"/>
    </source>
</evidence>